<dbReference type="Proteomes" id="UP000027265">
    <property type="component" value="Unassembled WGS sequence"/>
</dbReference>
<proteinExistence type="predicted"/>
<evidence type="ECO:0000313" key="2">
    <source>
        <dbReference type="EMBL" id="KDQ57106.1"/>
    </source>
</evidence>
<evidence type="ECO:0000256" key="1">
    <source>
        <dbReference type="SAM" id="MobiDB-lite"/>
    </source>
</evidence>
<keyword evidence="3" id="KW-1185">Reference proteome</keyword>
<feature type="region of interest" description="Disordered" evidence="1">
    <location>
        <begin position="381"/>
        <end position="414"/>
    </location>
</feature>
<gene>
    <name evidence="2" type="ORF">JAAARDRAFT_35707</name>
</gene>
<name>A0A067Q3D0_9AGAM</name>
<dbReference type="InParanoid" id="A0A067Q3D0"/>
<dbReference type="HOGENOM" id="CLU_664040_0_0_1"/>
<feature type="region of interest" description="Disordered" evidence="1">
    <location>
        <begin position="153"/>
        <end position="217"/>
    </location>
</feature>
<dbReference type="EMBL" id="KL197720">
    <property type="protein sequence ID" value="KDQ57106.1"/>
    <property type="molecule type" value="Genomic_DNA"/>
</dbReference>
<dbReference type="AlphaFoldDB" id="A0A067Q3D0"/>
<feature type="compositionally biased region" description="Basic and acidic residues" evidence="1">
    <location>
        <begin position="187"/>
        <end position="211"/>
    </location>
</feature>
<dbReference type="OrthoDB" id="3173171at2759"/>
<reference evidence="3" key="1">
    <citation type="journal article" date="2014" name="Proc. Natl. Acad. Sci. U.S.A.">
        <title>Extensive sampling of basidiomycete genomes demonstrates inadequacy of the white-rot/brown-rot paradigm for wood decay fungi.</title>
        <authorList>
            <person name="Riley R."/>
            <person name="Salamov A.A."/>
            <person name="Brown D.W."/>
            <person name="Nagy L.G."/>
            <person name="Floudas D."/>
            <person name="Held B.W."/>
            <person name="Levasseur A."/>
            <person name="Lombard V."/>
            <person name="Morin E."/>
            <person name="Otillar R."/>
            <person name="Lindquist E.A."/>
            <person name="Sun H."/>
            <person name="LaButti K.M."/>
            <person name="Schmutz J."/>
            <person name="Jabbour D."/>
            <person name="Luo H."/>
            <person name="Baker S.E."/>
            <person name="Pisabarro A.G."/>
            <person name="Walton J.D."/>
            <person name="Blanchette R.A."/>
            <person name="Henrissat B."/>
            <person name="Martin F."/>
            <person name="Cullen D."/>
            <person name="Hibbett D.S."/>
            <person name="Grigoriev I.V."/>
        </authorList>
    </citation>
    <scope>NUCLEOTIDE SEQUENCE [LARGE SCALE GENOMIC DNA]</scope>
    <source>
        <strain evidence="3">MUCL 33604</strain>
    </source>
</reference>
<feature type="compositionally biased region" description="Polar residues" evidence="1">
    <location>
        <begin position="384"/>
        <end position="402"/>
    </location>
</feature>
<organism evidence="2 3">
    <name type="scientific">Jaapia argillacea MUCL 33604</name>
    <dbReference type="NCBI Taxonomy" id="933084"/>
    <lineage>
        <taxon>Eukaryota</taxon>
        <taxon>Fungi</taxon>
        <taxon>Dikarya</taxon>
        <taxon>Basidiomycota</taxon>
        <taxon>Agaricomycotina</taxon>
        <taxon>Agaricomycetes</taxon>
        <taxon>Agaricomycetidae</taxon>
        <taxon>Jaapiales</taxon>
        <taxon>Jaapiaceae</taxon>
        <taxon>Jaapia</taxon>
    </lineage>
</organism>
<evidence type="ECO:0000313" key="3">
    <source>
        <dbReference type="Proteomes" id="UP000027265"/>
    </source>
</evidence>
<sequence length="414" mass="46777">MRPVSDPAPQNFSTTSIEFFRLRNPSFFNQTLLGQESADLVLQAPQQRSESPILDPVLNLTHEASSLRLKLATERRESHHMKPRHSTYQPATNVSFMGRELEYSKDEIARLQLEVVTWEERCGRLEKALQDVRDMLKNREKEVERLRKERDKLLTDRGEAQANGHSPNQKSKRESRMMGKNQGGRQNEGKAPDREAPLPPLPKDEQRHDRNLSMISISSDISREEHRARVQSMETFMTMTDSWSGSQVIQAVQDLNSEVLQFAASAAEICLSDNNPGSTQAKSTLALQETASRLGPNFARFLSLRNHTHDPILVQFALQACVLSCVVRWFSSFCVGLPAKPDAFFAQIYLHMRSGGEYYTIIRQLGLLTTDTSIPSTLPWKNKPSVSSLSSYSNGAPTSSSFPDARQPYRRGSR</sequence>
<protein>
    <submittedName>
        <fullName evidence="2">Uncharacterized protein</fullName>
    </submittedName>
</protein>
<accession>A0A067Q3D0</accession>